<protein>
    <recommendedName>
        <fullName evidence="6">NlpC/P60 domain-containing protein</fullName>
    </recommendedName>
</protein>
<evidence type="ECO:0000256" key="2">
    <source>
        <dbReference type="ARBA" id="ARBA00022670"/>
    </source>
</evidence>
<organism evidence="7 8">
    <name type="scientific">Crossiella equi</name>
    <dbReference type="NCBI Taxonomy" id="130796"/>
    <lineage>
        <taxon>Bacteria</taxon>
        <taxon>Bacillati</taxon>
        <taxon>Actinomycetota</taxon>
        <taxon>Actinomycetes</taxon>
        <taxon>Pseudonocardiales</taxon>
        <taxon>Pseudonocardiaceae</taxon>
        <taxon>Crossiella</taxon>
    </lineage>
</organism>
<dbReference type="PANTHER" id="PTHR47359:SF3">
    <property type="entry name" value="NLP_P60 DOMAIN-CONTAINING PROTEIN-RELATED"/>
    <property type="match status" value="1"/>
</dbReference>
<comment type="similarity">
    <text evidence="1">Belongs to the peptidase C40 family.</text>
</comment>
<dbReference type="InterPro" id="IPR051794">
    <property type="entry name" value="PG_Endopeptidase_C40"/>
</dbReference>
<dbReference type="InterPro" id="IPR000064">
    <property type="entry name" value="NLP_P60_dom"/>
</dbReference>
<dbReference type="InterPro" id="IPR038765">
    <property type="entry name" value="Papain-like_cys_pep_sf"/>
</dbReference>
<name>A0ABS5AKB8_9PSEU</name>
<dbReference type="InterPro" id="IPR006311">
    <property type="entry name" value="TAT_signal"/>
</dbReference>
<comment type="caution">
    <text evidence="7">The sequence shown here is derived from an EMBL/GenBank/DDBJ whole genome shotgun (WGS) entry which is preliminary data.</text>
</comment>
<feature type="domain" description="NlpC/P60" evidence="6">
    <location>
        <begin position="42"/>
        <end position="192"/>
    </location>
</feature>
<dbReference type="RefSeq" id="WP_209707326.1">
    <property type="nucleotide sequence ID" value="NZ_JAGIOO010000001.1"/>
</dbReference>
<dbReference type="EMBL" id="JAGIOO010000001">
    <property type="protein sequence ID" value="MBP2476702.1"/>
    <property type="molecule type" value="Genomic_DNA"/>
</dbReference>
<accession>A0ABS5AKB8</accession>
<keyword evidence="4" id="KW-0788">Thiol protease</keyword>
<dbReference type="Proteomes" id="UP001519363">
    <property type="component" value="Unassembled WGS sequence"/>
</dbReference>
<reference evidence="7 8" key="1">
    <citation type="submission" date="2021-03" db="EMBL/GenBank/DDBJ databases">
        <title>Sequencing the genomes of 1000 actinobacteria strains.</title>
        <authorList>
            <person name="Klenk H.-P."/>
        </authorList>
    </citation>
    <scope>NUCLEOTIDE SEQUENCE [LARGE SCALE GENOMIC DNA]</scope>
    <source>
        <strain evidence="7 8">DSM 44580</strain>
    </source>
</reference>
<feature type="chain" id="PRO_5046425451" description="NlpC/P60 domain-containing protein" evidence="5">
    <location>
        <begin position="35"/>
        <end position="193"/>
    </location>
</feature>
<evidence type="ECO:0000256" key="1">
    <source>
        <dbReference type="ARBA" id="ARBA00007074"/>
    </source>
</evidence>
<evidence type="ECO:0000259" key="6">
    <source>
        <dbReference type="PROSITE" id="PS51935"/>
    </source>
</evidence>
<proteinExistence type="inferred from homology"/>
<evidence type="ECO:0000256" key="3">
    <source>
        <dbReference type="ARBA" id="ARBA00022801"/>
    </source>
</evidence>
<keyword evidence="3" id="KW-0378">Hydrolase</keyword>
<keyword evidence="5" id="KW-0732">Signal</keyword>
<evidence type="ECO:0000313" key="7">
    <source>
        <dbReference type="EMBL" id="MBP2476702.1"/>
    </source>
</evidence>
<dbReference type="PROSITE" id="PS51935">
    <property type="entry name" value="NLPC_P60"/>
    <property type="match status" value="1"/>
</dbReference>
<keyword evidence="8" id="KW-1185">Reference proteome</keyword>
<dbReference type="PANTHER" id="PTHR47359">
    <property type="entry name" value="PEPTIDOGLYCAN DL-ENDOPEPTIDASE CWLO"/>
    <property type="match status" value="1"/>
</dbReference>
<dbReference type="Gene3D" id="3.90.1720.10">
    <property type="entry name" value="endopeptidase domain like (from Nostoc punctiforme)"/>
    <property type="match status" value="1"/>
</dbReference>
<evidence type="ECO:0000256" key="5">
    <source>
        <dbReference type="SAM" id="SignalP"/>
    </source>
</evidence>
<dbReference type="SUPFAM" id="SSF54001">
    <property type="entry name" value="Cysteine proteinases"/>
    <property type="match status" value="1"/>
</dbReference>
<evidence type="ECO:0000256" key="4">
    <source>
        <dbReference type="ARBA" id="ARBA00022807"/>
    </source>
</evidence>
<gene>
    <name evidence="7" type="ORF">JOF53_005574</name>
</gene>
<sequence>MSRVRAAFVRLTTALLALAAAATMAVGFAAPASAGPHYPWQDPGRARAFTEAAVTMHGKSYCWGGGDHTGPTMGTWDSNCNASTGAGFDCSGLVHYALAKAGRNPGDQTADTYGKTLGTIVNDGSRKPGDLLFYDWNNDTVYDHVMIYLGLNRDNNKVEIIEANGAKGLTAANGKFVRFFGLTAPHRVRRIAF</sequence>
<keyword evidence="2" id="KW-0645">Protease</keyword>
<dbReference type="PROSITE" id="PS51318">
    <property type="entry name" value="TAT"/>
    <property type="match status" value="1"/>
</dbReference>
<feature type="signal peptide" evidence="5">
    <location>
        <begin position="1"/>
        <end position="34"/>
    </location>
</feature>
<evidence type="ECO:0000313" key="8">
    <source>
        <dbReference type="Proteomes" id="UP001519363"/>
    </source>
</evidence>
<dbReference type="Pfam" id="PF00877">
    <property type="entry name" value="NLPC_P60"/>
    <property type="match status" value="1"/>
</dbReference>